<dbReference type="PROSITE" id="PS51257">
    <property type="entry name" value="PROKAR_LIPOPROTEIN"/>
    <property type="match status" value="1"/>
</dbReference>
<reference evidence="9 10" key="1">
    <citation type="submission" date="2019-04" db="EMBL/GenBank/DDBJ databases">
        <authorList>
            <person name="Van Vliet M D."/>
        </authorList>
    </citation>
    <scope>NUCLEOTIDE SEQUENCE [LARGE SCALE GENOMIC DNA]</scope>
    <source>
        <strain evidence="9 10">F1</strain>
    </source>
</reference>
<evidence type="ECO:0000256" key="4">
    <source>
        <dbReference type="ARBA" id="ARBA00022729"/>
    </source>
</evidence>
<organism evidence="9 10">
    <name type="scientific">Pontiella desulfatans</name>
    <dbReference type="NCBI Taxonomy" id="2750659"/>
    <lineage>
        <taxon>Bacteria</taxon>
        <taxon>Pseudomonadati</taxon>
        <taxon>Kiritimatiellota</taxon>
        <taxon>Kiritimatiellia</taxon>
        <taxon>Kiritimatiellales</taxon>
        <taxon>Pontiellaceae</taxon>
        <taxon>Pontiella</taxon>
    </lineage>
</organism>
<evidence type="ECO:0000256" key="5">
    <source>
        <dbReference type="ARBA" id="ARBA00022801"/>
    </source>
</evidence>
<dbReference type="Proteomes" id="UP000366872">
    <property type="component" value="Unassembled WGS sequence"/>
</dbReference>
<dbReference type="Gene3D" id="3.40.720.10">
    <property type="entry name" value="Alkaline Phosphatase, subunit A"/>
    <property type="match status" value="1"/>
</dbReference>
<comment type="cofactor">
    <cofactor evidence="1">
        <name>Ca(2+)</name>
        <dbReference type="ChEBI" id="CHEBI:29108"/>
    </cofactor>
</comment>
<feature type="chain" id="PRO_5028884119" evidence="7">
    <location>
        <begin position="28"/>
        <end position="473"/>
    </location>
</feature>
<evidence type="ECO:0000256" key="3">
    <source>
        <dbReference type="ARBA" id="ARBA00022723"/>
    </source>
</evidence>
<dbReference type="PANTHER" id="PTHR42693">
    <property type="entry name" value="ARYLSULFATASE FAMILY MEMBER"/>
    <property type="match status" value="1"/>
</dbReference>
<evidence type="ECO:0000313" key="9">
    <source>
        <dbReference type="EMBL" id="VGO13185.1"/>
    </source>
</evidence>
<dbReference type="RefSeq" id="WP_136078782.1">
    <property type="nucleotide sequence ID" value="NZ_CAAHFG010000001.1"/>
</dbReference>
<dbReference type="GO" id="GO:0004065">
    <property type="term" value="F:arylsulfatase activity"/>
    <property type="evidence" value="ECO:0007669"/>
    <property type="project" value="TreeGrafter"/>
</dbReference>
<gene>
    <name evidence="9" type="primary">betC_26</name>
    <name evidence="9" type="ORF">PDESU_01739</name>
</gene>
<name>A0A6C2TZZ6_PONDE</name>
<dbReference type="InterPro" id="IPR000917">
    <property type="entry name" value="Sulfatase_N"/>
</dbReference>
<evidence type="ECO:0000256" key="6">
    <source>
        <dbReference type="ARBA" id="ARBA00022837"/>
    </source>
</evidence>
<sequence>MKKMKCNTSWPGMLTTLALGACMVALAAGGAGKQPNIVFIVADDLGPGWVDFDGSHPEINTPNLERLARSGMVFTKAYAAATVCSPTRAALITGMSPAQIGLTTHIPGIAGRERPAPKGGPRDAETLKHLPLELPSYARELKKQGYATGFLGKWHLAGEGSVKSKDGIVDSRYHPEHYGFDINIGGCAYGQPRSWFDPYRNGTVEDRQKGEYLTDRLGDEAVSFIEANQKKPFHLSLWFYSVHTPIKAPKELVQKNGGNAYLAMLESMDGAVGKVLDALEATGTRGNTMVVFYSDNGGDKPTSWLADKKGSMLEGGLRVPMAVSWPGIIKSGTQTDVPVNSMDFFPTFVHAAGGATQGISQLEGLDLMPLFQGAEKLDRDALYWHYPHNRPDVTYYMGSSILQGDWKFYEGHGTIPDALFNLGDDPMETTNLMKQNPELAERMHGKLAKWLRAVDAKMPPPVDGQQTAGKSRK</sequence>
<evidence type="ECO:0000313" key="10">
    <source>
        <dbReference type="Proteomes" id="UP000366872"/>
    </source>
</evidence>
<dbReference type="EMBL" id="CAAHFG010000001">
    <property type="protein sequence ID" value="VGO13185.1"/>
    <property type="molecule type" value="Genomic_DNA"/>
</dbReference>
<keyword evidence="5" id="KW-0378">Hydrolase</keyword>
<dbReference type="Gene3D" id="3.30.1120.10">
    <property type="match status" value="1"/>
</dbReference>
<dbReference type="GO" id="GO:0046872">
    <property type="term" value="F:metal ion binding"/>
    <property type="evidence" value="ECO:0007669"/>
    <property type="project" value="UniProtKB-KW"/>
</dbReference>
<dbReference type="Pfam" id="PF00884">
    <property type="entry name" value="Sulfatase"/>
    <property type="match status" value="1"/>
</dbReference>
<dbReference type="CDD" id="cd16144">
    <property type="entry name" value="ARS_like"/>
    <property type="match status" value="1"/>
</dbReference>
<evidence type="ECO:0000256" key="7">
    <source>
        <dbReference type="SAM" id="SignalP"/>
    </source>
</evidence>
<keyword evidence="3" id="KW-0479">Metal-binding</keyword>
<dbReference type="AlphaFoldDB" id="A0A6C2TZZ6"/>
<keyword evidence="10" id="KW-1185">Reference proteome</keyword>
<comment type="similarity">
    <text evidence="2">Belongs to the sulfatase family.</text>
</comment>
<evidence type="ECO:0000256" key="1">
    <source>
        <dbReference type="ARBA" id="ARBA00001913"/>
    </source>
</evidence>
<proteinExistence type="inferred from homology"/>
<dbReference type="InterPro" id="IPR017850">
    <property type="entry name" value="Alkaline_phosphatase_core_sf"/>
</dbReference>
<dbReference type="SUPFAM" id="SSF53649">
    <property type="entry name" value="Alkaline phosphatase-like"/>
    <property type="match status" value="1"/>
</dbReference>
<keyword evidence="6" id="KW-0106">Calcium</keyword>
<evidence type="ECO:0000256" key="2">
    <source>
        <dbReference type="ARBA" id="ARBA00008779"/>
    </source>
</evidence>
<protein>
    <submittedName>
        <fullName evidence="9">Choline-sulfatase</fullName>
    </submittedName>
</protein>
<feature type="signal peptide" evidence="7">
    <location>
        <begin position="1"/>
        <end position="27"/>
    </location>
</feature>
<accession>A0A6C2TZZ6</accession>
<keyword evidence="4 7" id="KW-0732">Signal</keyword>
<dbReference type="PANTHER" id="PTHR42693:SF42">
    <property type="entry name" value="ARYLSULFATASE G"/>
    <property type="match status" value="1"/>
</dbReference>
<feature type="domain" description="Sulfatase N-terminal" evidence="8">
    <location>
        <begin position="35"/>
        <end position="353"/>
    </location>
</feature>
<dbReference type="InterPro" id="IPR050738">
    <property type="entry name" value="Sulfatase"/>
</dbReference>
<evidence type="ECO:0000259" key="8">
    <source>
        <dbReference type="Pfam" id="PF00884"/>
    </source>
</evidence>